<feature type="domain" description="Transcriptional regulator DauR-like HTH" evidence="2">
    <location>
        <begin position="162"/>
        <end position="218"/>
    </location>
</feature>
<evidence type="ECO:0000313" key="4">
    <source>
        <dbReference type="Proteomes" id="UP001162905"/>
    </source>
</evidence>
<dbReference type="PANTHER" id="PTHR35568">
    <property type="entry name" value="TRANSCRIPTIONAL REGULATOR DAUR"/>
    <property type="match status" value="1"/>
</dbReference>
<dbReference type="EMBL" id="JAKJXH010000015">
    <property type="protein sequence ID" value="MCF7543597.1"/>
    <property type="molecule type" value="Genomic_DNA"/>
</dbReference>
<dbReference type="InterPro" id="IPR013559">
    <property type="entry name" value="YheO"/>
</dbReference>
<dbReference type="InterPro" id="IPR039445">
    <property type="entry name" value="DauR-like_HTH"/>
</dbReference>
<proteinExistence type="predicted"/>
<protein>
    <submittedName>
        <fullName evidence="3">PAS domain-containing protein</fullName>
    </submittedName>
</protein>
<evidence type="ECO:0000259" key="2">
    <source>
        <dbReference type="Pfam" id="PF13309"/>
    </source>
</evidence>
<dbReference type="Pfam" id="PF13309">
    <property type="entry name" value="HTH_22"/>
    <property type="match status" value="1"/>
</dbReference>
<dbReference type="PANTHER" id="PTHR35568:SF1">
    <property type="entry name" value="TRANSCRIPTIONAL REGULATOR DAUR"/>
    <property type="match status" value="1"/>
</dbReference>
<dbReference type="InterPro" id="IPR039446">
    <property type="entry name" value="DauR-like"/>
</dbReference>
<evidence type="ECO:0000259" key="1">
    <source>
        <dbReference type="Pfam" id="PF08348"/>
    </source>
</evidence>
<dbReference type="RefSeq" id="WP_237253066.1">
    <property type="nucleotide sequence ID" value="NZ_JAKJXE010000009.1"/>
</dbReference>
<dbReference type="Pfam" id="PF08348">
    <property type="entry name" value="PAS_6"/>
    <property type="match status" value="1"/>
</dbReference>
<comment type="caution">
    <text evidence="3">The sequence shown here is derived from an EMBL/GenBank/DDBJ whole genome shotgun (WGS) entry which is preliminary data.</text>
</comment>
<sequence length="229" mass="24488">MSTDTVPERLMIFAVLKASITAIGSVIGRNTEIVLHDLDQPENSVLLIANGHVSGRMVGSPVLGGLDQDRGFSAVMDASAKQSGTDPVVIGDYPTTVNGRRLRSATVVFRDSSGHPFASLCINADLTGLNAAQAFLEQLQPMMQTTSQHPSEPADMELLMGRIIQDSLARVGSGKMSKQAKVDAVRVMQERGLFIVKGGVEKAATALGVTRFTVYNYLEQLRVDASASR</sequence>
<keyword evidence="4" id="KW-1185">Reference proteome</keyword>
<name>A0ABS9I773_9PSED</name>
<gene>
    <name evidence="3" type="ORF">L4G47_15425</name>
</gene>
<accession>A0ABS9I773</accession>
<dbReference type="Proteomes" id="UP001162905">
    <property type="component" value="Unassembled WGS sequence"/>
</dbReference>
<reference evidence="3" key="1">
    <citation type="submission" date="2022-01" db="EMBL/GenBank/DDBJ databases">
        <title>Pseudomonas sp. nov. isolated from Antarctic regolith.</title>
        <authorList>
            <person name="Novakova D."/>
            <person name="Sedlar K."/>
        </authorList>
    </citation>
    <scope>NUCLEOTIDE SEQUENCE</scope>
    <source>
        <strain evidence="3">P2647</strain>
    </source>
</reference>
<evidence type="ECO:0000313" key="3">
    <source>
        <dbReference type="EMBL" id="MCF7543597.1"/>
    </source>
</evidence>
<feature type="domain" description="YheO-like" evidence="1">
    <location>
        <begin position="16"/>
        <end position="134"/>
    </location>
</feature>
<organism evidence="3 4">
    <name type="scientific">Pseudomonas petrae</name>
    <dbReference type="NCBI Taxonomy" id="2912190"/>
    <lineage>
        <taxon>Bacteria</taxon>
        <taxon>Pseudomonadati</taxon>
        <taxon>Pseudomonadota</taxon>
        <taxon>Gammaproteobacteria</taxon>
        <taxon>Pseudomonadales</taxon>
        <taxon>Pseudomonadaceae</taxon>
        <taxon>Pseudomonas</taxon>
    </lineage>
</organism>